<sequence length="83" mass="9283">MEKKLRIFYFKETDSMDIWFDDPDKEQICEEIDDAVLLKKDKDGNVIGIEIISIASLTKKPVEIPVSILAASKPVSKITATVG</sequence>
<evidence type="ECO:0008006" key="2">
    <source>
        <dbReference type="Google" id="ProtNLM"/>
    </source>
</evidence>
<protein>
    <recommendedName>
        <fullName evidence="2">DUF2283 domain-containing protein</fullName>
    </recommendedName>
</protein>
<accession>A0A7G9YWY2</accession>
<organism evidence="1">
    <name type="scientific">Candidatus Methanophagaceae archaeon ANME-1 ERB6</name>
    <dbReference type="NCBI Taxonomy" id="2759912"/>
    <lineage>
        <taxon>Archaea</taxon>
        <taxon>Methanobacteriati</taxon>
        <taxon>Methanobacteriota</taxon>
        <taxon>Stenosarchaea group</taxon>
        <taxon>Methanomicrobia</taxon>
        <taxon>Candidatus Methanophagales</taxon>
        <taxon>Candidatus Methanophagaceae</taxon>
    </lineage>
</organism>
<proteinExistence type="predicted"/>
<evidence type="ECO:0000313" key="1">
    <source>
        <dbReference type="EMBL" id="QNO52516.1"/>
    </source>
</evidence>
<dbReference type="EMBL" id="MT631513">
    <property type="protein sequence ID" value="QNO52516.1"/>
    <property type="molecule type" value="Genomic_DNA"/>
</dbReference>
<name>A0A7G9YWY2_9EURY</name>
<dbReference type="InterPro" id="IPR019270">
    <property type="entry name" value="DUF2283"/>
</dbReference>
<reference evidence="1" key="1">
    <citation type="submission" date="2020-06" db="EMBL/GenBank/DDBJ databases">
        <title>Unique genomic features of the anaerobic methanotrophic archaea.</title>
        <authorList>
            <person name="Chadwick G.L."/>
            <person name="Skennerton C.T."/>
            <person name="Laso-Perez R."/>
            <person name="Leu A.O."/>
            <person name="Speth D.R."/>
            <person name="Yu H."/>
            <person name="Morgan-Lang C."/>
            <person name="Hatzenpichler R."/>
            <person name="Goudeau D."/>
            <person name="Malmstrom R."/>
            <person name="Brazelton W.J."/>
            <person name="Woyke T."/>
            <person name="Hallam S.J."/>
            <person name="Tyson G.W."/>
            <person name="Wegener G."/>
            <person name="Boetius A."/>
            <person name="Orphan V."/>
        </authorList>
    </citation>
    <scope>NUCLEOTIDE SEQUENCE</scope>
</reference>
<gene>
    <name evidence="1" type="ORF">BJKGENCM_00005</name>
</gene>
<dbReference type="Pfam" id="PF10049">
    <property type="entry name" value="DUF2283"/>
    <property type="match status" value="1"/>
</dbReference>
<dbReference type="AlphaFoldDB" id="A0A7G9YWY2"/>